<dbReference type="InterPro" id="IPR014710">
    <property type="entry name" value="RmlC-like_jellyroll"/>
</dbReference>
<evidence type="ECO:0000313" key="3">
    <source>
        <dbReference type="Proteomes" id="UP000053947"/>
    </source>
</evidence>
<dbReference type="OrthoDB" id="9793184at2"/>
<feature type="domain" description="Cupin type-2" evidence="1">
    <location>
        <begin position="41"/>
        <end position="105"/>
    </location>
</feature>
<dbReference type="InterPro" id="IPR013096">
    <property type="entry name" value="Cupin_2"/>
</dbReference>
<sequence>MAETQSIIGHAAAMAKLVAYQPGAVVSRTLTDRSAGTITLFAFDAGHGLSEHSAPFDAFVYIVDGESEISIGGEKHRVIEGQAIIMPANIPHALKAVTAFKMLLVMIRS</sequence>
<evidence type="ECO:0000313" key="2">
    <source>
        <dbReference type="EMBL" id="KTB48200.1"/>
    </source>
</evidence>
<keyword evidence="3" id="KW-1185">Reference proteome</keyword>
<accession>A0A0W0GI41</accession>
<dbReference type="CDD" id="cd02230">
    <property type="entry name" value="cupin_HP0902-like"/>
    <property type="match status" value="1"/>
</dbReference>
<dbReference type="PATRIC" id="fig|1217799.6.peg.1075"/>
<comment type="caution">
    <text evidence="2">The sequence shown here is derived from an EMBL/GenBank/DDBJ whole genome shotgun (WGS) entry which is preliminary data.</text>
</comment>
<evidence type="ECO:0000259" key="1">
    <source>
        <dbReference type="Pfam" id="PF07883"/>
    </source>
</evidence>
<dbReference type="Gene3D" id="2.60.120.10">
    <property type="entry name" value="Jelly Rolls"/>
    <property type="match status" value="1"/>
</dbReference>
<dbReference type="AlphaFoldDB" id="A0A0W0GI41"/>
<reference evidence="2 3" key="1">
    <citation type="submission" date="2015-06" db="EMBL/GenBank/DDBJ databases">
        <title>Genome sequence of the organohalide-respiring Dehalogenimonas alkenigignens type strain (IP3-3T).</title>
        <authorList>
            <person name="Key T.A."/>
            <person name="Richmond D.P."/>
            <person name="Bowman K.S."/>
            <person name="Cho Y.-J."/>
            <person name="Chun J."/>
            <person name="da Costa M.S."/>
            <person name="Rainey F.A."/>
            <person name="Moe W.M."/>
        </authorList>
    </citation>
    <scope>NUCLEOTIDE SEQUENCE [LARGE SCALE GENOMIC DNA]</scope>
    <source>
        <strain evidence="2 3">IP3-3</strain>
    </source>
</reference>
<proteinExistence type="predicted"/>
<gene>
    <name evidence="2" type="ORF">DEALK_10450</name>
</gene>
<dbReference type="Pfam" id="PF07883">
    <property type="entry name" value="Cupin_2"/>
    <property type="match status" value="1"/>
</dbReference>
<dbReference type="InterPro" id="IPR011051">
    <property type="entry name" value="RmlC_Cupin_sf"/>
</dbReference>
<protein>
    <submittedName>
        <fullName evidence="2">Putative conserved protein, contains double-stranded beta-helix domain</fullName>
    </submittedName>
</protein>
<dbReference type="SUPFAM" id="SSF51182">
    <property type="entry name" value="RmlC-like cupins"/>
    <property type="match status" value="1"/>
</dbReference>
<dbReference type="PANTHER" id="PTHR37694">
    <property type="entry name" value="SLR8022 PROTEIN"/>
    <property type="match status" value="1"/>
</dbReference>
<dbReference type="STRING" id="1217799.DEALK_10450"/>
<organism evidence="2 3">
    <name type="scientific">Dehalogenimonas alkenigignens</name>
    <dbReference type="NCBI Taxonomy" id="1217799"/>
    <lineage>
        <taxon>Bacteria</taxon>
        <taxon>Bacillati</taxon>
        <taxon>Chloroflexota</taxon>
        <taxon>Dehalococcoidia</taxon>
        <taxon>Dehalococcoidales</taxon>
        <taxon>Dehalococcoidaceae</taxon>
        <taxon>Dehalogenimonas</taxon>
    </lineage>
</organism>
<dbReference type="PANTHER" id="PTHR37694:SF1">
    <property type="entry name" value="SLR8022 PROTEIN"/>
    <property type="match status" value="1"/>
</dbReference>
<dbReference type="EMBL" id="LFDV01000002">
    <property type="protein sequence ID" value="KTB48200.1"/>
    <property type="molecule type" value="Genomic_DNA"/>
</dbReference>
<dbReference type="RefSeq" id="WP_058439223.1">
    <property type="nucleotide sequence ID" value="NZ_KQ758903.1"/>
</dbReference>
<name>A0A0W0GI41_9CHLR</name>
<dbReference type="Proteomes" id="UP000053947">
    <property type="component" value="Unassembled WGS sequence"/>
</dbReference>